<accession>A0A5N0VB86</accession>
<evidence type="ECO:0000313" key="3">
    <source>
        <dbReference type="Proteomes" id="UP000319769"/>
    </source>
</evidence>
<proteinExistence type="predicted"/>
<feature type="transmembrane region" description="Helical" evidence="1">
    <location>
        <begin position="20"/>
        <end position="38"/>
    </location>
</feature>
<comment type="caution">
    <text evidence="2">The sequence shown here is derived from an EMBL/GenBank/DDBJ whole genome shotgun (WGS) entry which is preliminary data.</text>
</comment>
<keyword evidence="1" id="KW-0472">Membrane</keyword>
<feature type="transmembrane region" description="Helical" evidence="1">
    <location>
        <begin position="44"/>
        <end position="61"/>
    </location>
</feature>
<organism evidence="2 3">
    <name type="scientific">Amycolatopsis acidicola</name>
    <dbReference type="NCBI Taxonomy" id="2596893"/>
    <lineage>
        <taxon>Bacteria</taxon>
        <taxon>Bacillati</taxon>
        <taxon>Actinomycetota</taxon>
        <taxon>Actinomycetes</taxon>
        <taxon>Pseudonocardiales</taxon>
        <taxon>Pseudonocardiaceae</taxon>
        <taxon>Amycolatopsis</taxon>
    </lineage>
</organism>
<keyword evidence="1" id="KW-1133">Transmembrane helix</keyword>
<keyword evidence="3" id="KW-1185">Reference proteome</keyword>
<evidence type="ECO:0000313" key="2">
    <source>
        <dbReference type="EMBL" id="KAA9163639.1"/>
    </source>
</evidence>
<dbReference type="RefSeq" id="WP_144750532.1">
    <property type="nucleotide sequence ID" value="NZ_VMNW02000009.1"/>
</dbReference>
<name>A0A5N0VB86_9PSEU</name>
<evidence type="ECO:0000256" key="1">
    <source>
        <dbReference type="SAM" id="Phobius"/>
    </source>
</evidence>
<dbReference type="Proteomes" id="UP000319769">
    <property type="component" value="Unassembled WGS sequence"/>
</dbReference>
<feature type="transmembrane region" description="Helical" evidence="1">
    <location>
        <begin position="73"/>
        <end position="94"/>
    </location>
</feature>
<sequence>MDDEDMTRSQQADPIFQTGYSAAWILGLAVLVLSVFGLIRFPHWIWSTPIVAALLGLGVNFRRRTIPSGWASAGFALLTGVLVVGALALGGLAARVSH</sequence>
<protein>
    <submittedName>
        <fullName evidence="2">Uncharacterized protein</fullName>
    </submittedName>
</protein>
<gene>
    <name evidence="2" type="ORF">FPZ12_009040</name>
</gene>
<reference evidence="2" key="1">
    <citation type="submission" date="2019-09" db="EMBL/GenBank/DDBJ databases">
        <authorList>
            <person name="Teo W.F.A."/>
            <person name="Duangmal K."/>
        </authorList>
    </citation>
    <scope>NUCLEOTIDE SEQUENCE [LARGE SCALE GENOMIC DNA]</scope>
    <source>
        <strain evidence="2">K81G1</strain>
    </source>
</reference>
<dbReference type="EMBL" id="VMNW02000009">
    <property type="protein sequence ID" value="KAA9163639.1"/>
    <property type="molecule type" value="Genomic_DNA"/>
</dbReference>
<dbReference type="OrthoDB" id="5181551at2"/>
<dbReference type="AlphaFoldDB" id="A0A5N0VB86"/>
<keyword evidence="1" id="KW-0812">Transmembrane</keyword>